<dbReference type="OrthoDB" id="8300003at2759"/>
<sequence length="114" mass="12609">MSMKKIRRRLSQTFRFSIEGSLSELAEHLTIDDGGSVKENGVHVIPGFPDLNRKLSLSHSRIMGSSRRDGVVHENPRIGSDGESEEASGASDDVISPVKLRPKNRRLSEVCHTD</sequence>
<feature type="compositionally biased region" description="Basic and acidic residues" evidence="1">
    <location>
        <begin position="66"/>
        <end position="76"/>
    </location>
</feature>
<accession>A0A6L2Q8E7</accession>
<evidence type="ECO:0000313" key="3">
    <source>
        <dbReference type="Proteomes" id="UP000502823"/>
    </source>
</evidence>
<proteinExistence type="predicted"/>
<organism evidence="2 3">
    <name type="scientific">Coptotermes formosanus</name>
    <name type="common">Formosan subterranean termite</name>
    <dbReference type="NCBI Taxonomy" id="36987"/>
    <lineage>
        <taxon>Eukaryota</taxon>
        <taxon>Metazoa</taxon>
        <taxon>Ecdysozoa</taxon>
        <taxon>Arthropoda</taxon>
        <taxon>Hexapoda</taxon>
        <taxon>Insecta</taxon>
        <taxon>Pterygota</taxon>
        <taxon>Neoptera</taxon>
        <taxon>Polyneoptera</taxon>
        <taxon>Dictyoptera</taxon>
        <taxon>Blattodea</taxon>
        <taxon>Blattoidea</taxon>
        <taxon>Termitoidae</taxon>
        <taxon>Rhinotermitidae</taxon>
        <taxon>Coptotermes</taxon>
    </lineage>
</organism>
<dbReference type="EMBL" id="BLKM01002437">
    <property type="protein sequence ID" value="GFG40714.1"/>
    <property type="molecule type" value="Genomic_DNA"/>
</dbReference>
<gene>
    <name evidence="2" type="ORF">Cfor_03398</name>
</gene>
<dbReference type="AlphaFoldDB" id="A0A6L2Q8E7"/>
<protein>
    <submittedName>
        <fullName evidence="2">Uncharacterized protein</fullName>
    </submittedName>
</protein>
<evidence type="ECO:0000313" key="2">
    <source>
        <dbReference type="EMBL" id="GFG40714.1"/>
    </source>
</evidence>
<dbReference type="InParanoid" id="A0A6L2Q8E7"/>
<comment type="caution">
    <text evidence="2">The sequence shown here is derived from an EMBL/GenBank/DDBJ whole genome shotgun (WGS) entry which is preliminary data.</text>
</comment>
<keyword evidence="3" id="KW-1185">Reference proteome</keyword>
<reference evidence="3" key="1">
    <citation type="submission" date="2020-01" db="EMBL/GenBank/DDBJ databases">
        <title>Draft genome sequence of the Termite Coptotermes fromosanus.</title>
        <authorList>
            <person name="Itakura S."/>
            <person name="Yosikawa Y."/>
            <person name="Umezawa K."/>
        </authorList>
    </citation>
    <scope>NUCLEOTIDE SEQUENCE [LARGE SCALE GENOMIC DNA]</scope>
</reference>
<name>A0A6L2Q8E7_COPFO</name>
<dbReference type="Proteomes" id="UP000502823">
    <property type="component" value="Unassembled WGS sequence"/>
</dbReference>
<evidence type="ECO:0000256" key="1">
    <source>
        <dbReference type="SAM" id="MobiDB-lite"/>
    </source>
</evidence>
<feature type="region of interest" description="Disordered" evidence="1">
    <location>
        <begin position="62"/>
        <end position="114"/>
    </location>
</feature>